<dbReference type="PANTHER" id="PTHR46558">
    <property type="entry name" value="TRACRIPTIONAL REGULATORY PROTEIN-RELATED-RELATED"/>
    <property type="match status" value="1"/>
</dbReference>
<keyword evidence="5" id="KW-1185">Reference proteome</keyword>
<feature type="domain" description="HTH cro/C1-type" evidence="3">
    <location>
        <begin position="7"/>
        <end position="61"/>
    </location>
</feature>
<dbReference type="PROSITE" id="PS50943">
    <property type="entry name" value="HTH_CROC1"/>
    <property type="match status" value="1"/>
</dbReference>
<dbReference type="Gene3D" id="1.10.260.40">
    <property type="entry name" value="lambda repressor-like DNA-binding domains"/>
    <property type="match status" value="1"/>
</dbReference>
<dbReference type="GO" id="GO:0003677">
    <property type="term" value="F:DNA binding"/>
    <property type="evidence" value="ECO:0007669"/>
    <property type="project" value="UniProtKB-KW"/>
</dbReference>
<evidence type="ECO:0000313" key="5">
    <source>
        <dbReference type="Proteomes" id="UP000287605"/>
    </source>
</evidence>
<dbReference type="OrthoDB" id="4427456at2"/>
<evidence type="ECO:0000259" key="3">
    <source>
        <dbReference type="PROSITE" id="PS50943"/>
    </source>
</evidence>
<comment type="caution">
    <text evidence="4">The sequence shown here is derived from an EMBL/GenBank/DDBJ whole genome shotgun (WGS) entry which is preliminary data.</text>
</comment>
<name>A0A430AUZ6_9ENTE</name>
<dbReference type="RefSeq" id="WP_126808905.1">
    <property type="nucleotide sequence ID" value="NZ_NGKA01000009.1"/>
</dbReference>
<dbReference type="Pfam" id="PF01381">
    <property type="entry name" value="HTH_3"/>
    <property type="match status" value="1"/>
</dbReference>
<dbReference type="AlphaFoldDB" id="A0A430AUZ6"/>
<dbReference type="InterPro" id="IPR010982">
    <property type="entry name" value="Lambda_DNA-bd_dom_sf"/>
</dbReference>
<keyword evidence="2" id="KW-1133">Transmembrane helix</keyword>
<organism evidence="4 5">
    <name type="scientific">Vagococcus elongatus</name>
    <dbReference type="NCBI Taxonomy" id="180344"/>
    <lineage>
        <taxon>Bacteria</taxon>
        <taxon>Bacillati</taxon>
        <taxon>Bacillota</taxon>
        <taxon>Bacilli</taxon>
        <taxon>Lactobacillales</taxon>
        <taxon>Enterococcaceae</taxon>
        <taxon>Vagococcus</taxon>
    </lineage>
</organism>
<keyword evidence="2" id="KW-0812">Transmembrane</keyword>
<evidence type="ECO:0000256" key="1">
    <source>
        <dbReference type="ARBA" id="ARBA00023125"/>
    </source>
</evidence>
<dbReference type="EMBL" id="NGKA01000009">
    <property type="protein sequence ID" value="RSU11869.1"/>
    <property type="molecule type" value="Genomic_DNA"/>
</dbReference>
<proteinExistence type="predicted"/>
<dbReference type="SUPFAM" id="SSF47413">
    <property type="entry name" value="lambda repressor-like DNA-binding domains"/>
    <property type="match status" value="1"/>
</dbReference>
<evidence type="ECO:0000313" key="4">
    <source>
        <dbReference type="EMBL" id="RSU11869.1"/>
    </source>
</evidence>
<evidence type="ECO:0000256" key="2">
    <source>
        <dbReference type="SAM" id="Phobius"/>
    </source>
</evidence>
<feature type="transmembrane region" description="Helical" evidence="2">
    <location>
        <begin position="110"/>
        <end position="131"/>
    </location>
</feature>
<dbReference type="PANTHER" id="PTHR46558:SF4">
    <property type="entry name" value="DNA-BIDING PHAGE PROTEIN"/>
    <property type="match status" value="1"/>
</dbReference>
<dbReference type="SMART" id="SM00530">
    <property type="entry name" value="HTH_XRE"/>
    <property type="match status" value="1"/>
</dbReference>
<reference evidence="4 5" key="1">
    <citation type="submission" date="2017-05" db="EMBL/GenBank/DDBJ databases">
        <title>Vagococcus spp. assemblies.</title>
        <authorList>
            <person name="Gulvik C.A."/>
        </authorList>
    </citation>
    <scope>NUCLEOTIDE SEQUENCE [LARGE SCALE GENOMIC DNA]</scope>
    <source>
        <strain evidence="4 5">CCUG 51432</strain>
    </source>
</reference>
<keyword evidence="1" id="KW-0238">DNA-binding</keyword>
<feature type="transmembrane region" description="Helical" evidence="2">
    <location>
        <begin position="81"/>
        <end position="98"/>
    </location>
</feature>
<dbReference type="Proteomes" id="UP000287605">
    <property type="component" value="Unassembled WGS sequence"/>
</dbReference>
<dbReference type="InterPro" id="IPR001387">
    <property type="entry name" value="Cro/C1-type_HTH"/>
</dbReference>
<gene>
    <name evidence="4" type="ORF">CBF29_07055</name>
</gene>
<sequence>MELSQKLKNRRKEIKLTQEEVAEKIHVSRQTISNWETGRTLPDINSLVMISNVYEISLDKLIKGDEQIIKRLSEDTKETDMWFIFSLLISNIFSSFIANQAKNLPLKLTVLLLLVQTISMGYIGMNGFNFLQKREASYKKEENIKTSKYTVTLYDIVYATTIVCGVVVIFYTLLSIE</sequence>
<dbReference type="CDD" id="cd00093">
    <property type="entry name" value="HTH_XRE"/>
    <property type="match status" value="1"/>
</dbReference>
<keyword evidence="2" id="KW-0472">Membrane</keyword>
<accession>A0A430AUZ6</accession>
<protein>
    <recommendedName>
        <fullName evidence="3">HTH cro/C1-type domain-containing protein</fullName>
    </recommendedName>
</protein>
<feature type="transmembrane region" description="Helical" evidence="2">
    <location>
        <begin position="152"/>
        <end position="174"/>
    </location>
</feature>